<dbReference type="OrthoDB" id="10255969at2759"/>
<organism evidence="2">
    <name type="scientific">Laccaria bicolor (strain S238N-H82 / ATCC MYA-4686)</name>
    <name type="common">Bicoloured deceiver</name>
    <name type="synonym">Laccaria laccata var. bicolor</name>
    <dbReference type="NCBI Taxonomy" id="486041"/>
    <lineage>
        <taxon>Eukaryota</taxon>
        <taxon>Fungi</taxon>
        <taxon>Dikarya</taxon>
        <taxon>Basidiomycota</taxon>
        <taxon>Agaricomycotina</taxon>
        <taxon>Agaricomycetes</taxon>
        <taxon>Agaricomycetidae</taxon>
        <taxon>Agaricales</taxon>
        <taxon>Agaricineae</taxon>
        <taxon>Hydnangiaceae</taxon>
        <taxon>Laccaria</taxon>
    </lineage>
</organism>
<dbReference type="AlphaFoldDB" id="B0DC96"/>
<evidence type="ECO:0000313" key="2">
    <source>
        <dbReference type="Proteomes" id="UP000001194"/>
    </source>
</evidence>
<dbReference type="Proteomes" id="UP000001194">
    <property type="component" value="Unassembled WGS sequence"/>
</dbReference>
<dbReference type="KEGG" id="lbc:LACBIDRAFT_298107"/>
<reference evidence="1 2" key="1">
    <citation type="journal article" date="2008" name="Nature">
        <title>The genome of Laccaria bicolor provides insights into mycorrhizal symbiosis.</title>
        <authorList>
            <person name="Martin F."/>
            <person name="Aerts A."/>
            <person name="Ahren D."/>
            <person name="Brun A."/>
            <person name="Danchin E.G.J."/>
            <person name="Duchaussoy F."/>
            <person name="Gibon J."/>
            <person name="Kohler A."/>
            <person name="Lindquist E."/>
            <person name="Pereda V."/>
            <person name="Salamov A."/>
            <person name="Shapiro H.J."/>
            <person name="Wuyts J."/>
            <person name="Blaudez D."/>
            <person name="Buee M."/>
            <person name="Brokstein P."/>
            <person name="Canbaeck B."/>
            <person name="Cohen D."/>
            <person name="Courty P.E."/>
            <person name="Coutinho P.M."/>
            <person name="Delaruelle C."/>
            <person name="Detter J.C."/>
            <person name="Deveau A."/>
            <person name="DiFazio S."/>
            <person name="Duplessis S."/>
            <person name="Fraissinet-Tachet L."/>
            <person name="Lucic E."/>
            <person name="Frey-Klett P."/>
            <person name="Fourrey C."/>
            <person name="Feussner I."/>
            <person name="Gay G."/>
            <person name="Grimwood J."/>
            <person name="Hoegger P.J."/>
            <person name="Jain P."/>
            <person name="Kilaru S."/>
            <person name="Labbe J."/>
            <person name="Lin Y.C."/>
            <person name="Legue V."/>
            <person name="Le Tacon F."/>
            <person name="Marmeisse R."/>
            <person name="Melayah D."/>
            <person name="Montanini B."/>
            <person name="Muratet M."/>
            <person name="Nehls U."/>
            <person name="Niculita-Hirzel H."/>
            <person name="Oudot-Le Secq M.P."/>
            <person name="Peter M."/>
            <person name="Quesneville H."/>
            <person name="Rajashekar B."/>
            <person name="Reich M."/>
            <person name="Rouhier N."/>
            <person name="Schmutz J."/>
            <person name="Yin T."/>
            <person name="Chalot M."/>
            <person name="Henrissat B."/>
            <person name="Kuees U."/>
            <person name="Lucas S."/>
            <person name="Van de Peer Y."/>
            <person name="Podila G.K."/>
            <person name="Polle A."/>
            <person name="Pukkila P.J."/>
            <person name="Richardson P.M."/>
            <person name="Rouze P."/>
            <person name="Sanders I.R."/>
            <person name="Stajich J.E."/>
            <person name="Tunlid A."/>
            <person name="Tuskan G."/>
            <person name="Grigoriev I.V."/>
        </authorList>
    </citation>
    <scope>NUCLEOTIDE SEQUENCE [LARGE SCALE GENOMIC DNA]</scope>
    <source>
        <strain evidence="2">S238N-H82 / ATCC MYA-4686</strain>
    </source>
</reference>
<keyword evidence="2" id="KW-1185">Reference proteome</keyword>
<name>B0DC96_LACBS</name>
<dbReference type="SUPFAM" id="SSF52540">
    <property type="entry name" value="P-loop containing nucleoside triphosphate hydrolases"/>
    <property type="match status" value="1"/>
</dbReference>
<evidence type="ECO:0000313" key="1">
    <source>
        <dbReference type="EMBL" id="EDR07691.1"/>
    </source>
</evidence>
<dbReference type="InterPro" id="IPR027417">
    <property type="entry name" value="P-loop_NTPase"/>
</dbReference>
<sequence length="148" mass="16243">MELLDIPLIALSNGQTRRARSARAVMKAPGLLLLNEPLSECSSFSSISRNFPNPPTFFRSLLEIAAFSPLQILASRTPPPPLLRSLRPSFTLSLASFPSFLQILNLSPYLAGLHPISRSYLLALLADLHASRSLHIMLGTRVQEELPA</sequence>
<dbReference type="InParanoid" id="B0DC96"/>
<accession>B0DC96</accession>
<dbReference type="GeneID" id="6077347"/>
<proteinExistence type="predicted"/>
<dbReference type="Gene3D" id="3.40.50.300">
    <property type="entry name" value="P-loop containing nucleotide triphosphate hydrolases"/>
    <property type="match status" value="1"/>
</dbReference>
<dbReference type="HOGENOM" id="CLU_1759130_0_0_1"/>
<dbReference type="RefSeq" id="XP_001881480.1">
    <property type="nucleotide sequence ID" value="XM_001881445.1"/>
</dbReference>
<protein>
    <submittedName>
        <fullName evidence="1">Predicted protein</fullName>
    </submittedName>
</protein>
<gene>
    <name evidence="1" type="ORF">LACBIDRAFT_298107</name>
</gene>
<dbReference type="EMBL" id="DS547103">
    <property type="protein sequence ID" value="EDR07691.1"/>
    <property type="molecule type" value="Genomic_DNA"/>
</dbReference>